<dbReference type="EMBL" id="JANPWB010000003">
    <property type="protein sequence ID" value="KAJ1201851.1"/>
    <property type="molecule type" value="Genomic_DNA"/>
</dbReference>
<protein>
    <submittedName>
        <fullName evidence="2">Uncharacterized protein</fullName>
    </submittedName>
</protein>
<feature type="compositionally biased region" description="Acidic residues" evidence="1">
    <location>
        <begin position="58"/>
        <end position="69"/>
    </location>
</feature>
<comment type="caution">
    <text evidence="2">The sequence shown here is derived from an EMBL/GenBank/DDBJ whole genome shotgun (WGS) entry which is preliminary data.</text>
</comment>
<feature type="region of interest" description="Disordered" evidence="1">
    <location>
        <begin position="1"/>
        <end position="23"/>
    </location>
</feature>
<reference evidence="2" key="1">
    <citation type="journal article" date="2022" name="bioRxiv">
        <title>Sequencing and chromosome-scale assembly of the giantPleurodeles waltlgenome.</title>
        <authorList>
            <person name="Brown T."/>
            <person name="Elewa A."/>
            <person name="Iarovenko S."/>
            <person name="Subramanian E."/>
            <person name="Araus A.J."/>
            <person name="Petzold A."/>
            <person name="Susuki M."/>
            <person name="Suzuki K.-i.T."/>
            <person name="Hayashi T."/>
            <person name="Toyoda A."/>
            <person name="Oliveira C."/>
            <person name="Osipova E."/>
            <person name="Leigh N.D."/>
            <person name="Simon A."/>
            <person name="Yun M.H."/>
        </authorList>
    </citation>
    <scope>NUCLEOTIDE SEQUENCE</scope>
    <source>
        <strain evidence="2">20211129_DDA</strain>
        <tissue evidence="2">Liver</tissue>
    </source>
</reference>
<proteinExistence type="predicted"/>
<organism evidence="2 3">
    <name type="scientific">Pleurodeles waltl</name>
    <name type="common">Iberian ribbed newt</name>
    <dbReference type="NCBI Taxonomy" id="8319"/>
    <lineage>
        <taxon>Eukaryota</taxon>
        <taxon>Metazoa</taxon>
        <taxon>Chordata</taxon>
        <taxon>Craniata</taxon>
        <taxon>Vertebrata</taxon>
        <taxon>Euteleostomi</taxon>
        <taxon>Amphibia</taxon>
        <taxon>Batrachia</taxon>
        <taxon>Caudata</taxon>
        <taxon>Salamandroidea</taxon>
        <taxon>Salamandridae</taxon>
        <taxon>Pleurodelinae</taxon>
        <taxon>Pleurodeles</taxon>
    </lineage>
</organism>
<gene>
    <name evidence="2" type="ORF">NDU88_005655</name>
</gene>
<evidence type="ECO:0000313" key="3">
    <source>
        <dbReference type="Proteomes" id="UP001066276"/>
    </source>
</evidence>
<accession>A0AAV7VN88</accession>
<keyword evidence="3" id="KW-1185">Reference proteome</keyword>
<dbReference type="Proteomes" id="UP001066276">
    <property type="component" value="Chromosome 2_1"/>
</dbReference>
<evidence type="ECO:0000256" key="1">
    <source>
        <dbReference type="SAM" id="MobiDB-lite"/>
    </source>
</evidence>
<dbReference type="AlphaFoldDB" id="A0AAV7VN88"/>
<feature type="compositionally biased region" description="Basic and acidic residues" evidence="1">
    <location>
        <begin position="38"/>
        <end position="57"/>
    </location>
</feature>
<feature type="region of interest" description="Disordered" evidence="1">
    <location>
        <begin position="37"/>
        <end position="107"/>
    </location>
</feature>
<name>A0AAV7VN88_PLEWA</name>
<sequence length="107" mass="12137">MHGSFLHGWFLTQVDPGSDGCHLHSAGSVEKCPWSTLTEEHQTEAEYFRCEKEKGQREDEEESDDGEEEEKQRYQEEDTGPVEAAPEPRVGMRTEEDAGQEEAVPEP</sequence>
<feature type="compositionally biased region" description="Acidic residues" evidence="1">
    <location>
        <begin position="97"/>
        <end position="107"/>
    </location>
</feature>
<evidence type="ECO:0000313" key="2">
    <source>
        <dbReference type="EMBL" id="KAJ1201851.1"/>
    </source>
</evidence>